<evidence type="ECO:0000256" key="10">
    <source>
        <dbReference type="ARBA" id="ARBA00023157"/>
    </source>
</evidence>
<evidence type="ECO:0000313" key="18">
    <source>
        <dbReference type="EMBL" id="KAK8013430.1"/>
    </source>
</evidence>
<comment type="similarity">
    <text evidence="13">Belongs to the polysaccharide monooxygenase AA9 family.</text>
</comment>
<evidence type="ECO:0000256" key="1">
    <source>
        <dbReference type="ARBA" id="ARBA00001973"/>
    </source>
</evidence>
<keyword evidence="10" id="KW-1015">Disulfide bond</keyword>
<comment type="cofactor">
    <cofactor evidence="1">
        <name>Cu(2+)</name>
        <dbReference type="ChEBI" id="CHEBI:29036"/>
    </cofactor>
</comment>
<evidence type="ECO:0000313" key="19">
    <source>
        <dbReference type="Proteomes" id="UP001396898"/>
    </source>
</evidence>
<dbReference type="PANTHER" id="PTHR33353:SF10">
    <property type="entry name" value="ENDO-BETA-1,4-GLUCANASE D"/>
    <property type="match status" value="1"/>
</dbReference>
<evidence type="ECO:0000256" key="14">
    <source>
        <dbReference type="ARBA" id="ARBA00045077"/>
    </source>
</evidence>
<evidence type="ECO:0000256" key="7">
    <source>
        <dbReference type="ARBA" id="ARBA00023002"/>
    </source>
</evidence>
<keyword evidence="11" id="KW-0119">Carbohydrate metabolism</keyword>
<proteinExistence type="inferred from homology"/>
<accession>A0ABR1RKU0</accession>
<keyword evidence="8" id="KW-0186">Copper</keyword>
<keyword evidence="7" id="KW-0560">Oxidoreductase</keyword>
<reference evidence="18 19" key="1">
    <citation type="submission" date="2023-01" db="EMBL/GenBank/DDBJ databases">
        <title>Analysis of 21 Apiospora genomes using comparative genomics revels a genus with tremendous synthesis potential of carbohydrate active enzymes and secondary metabolites.</title>
        <authorList>
            <person name="Sorensen T."/>
        </authorList>
    </citation>
    <scope>NUCLEOTIDE SEQUENCE [LARGE SCALE GENOMIC DNA]</scope>
    <source>
        <strain evidence="18 19">CBS 20057</strain>
    </source>
</reference>
<comment type="catalytic activity">
    <reaction evidence="14">
        <text>[(1-&gt;4)-beta-D-glucosyl]n+m + reduced acceptor + O2 = 4-dehydro-beta-D-glucosyl-[(1-&gt;4)-beta-D-glucosyl]n-1 + [(1-&gt;4)-beta-D-glucosyl]m + acceptor + H2O.</text>
        <dbReference type="EC" id="1.14.99.56"/>
    </reaction>
</comment>
<feature type="chain" id="PRO_5045358323" description="lytic cellulose monooxygenase (C4-dehydrogenating)" evidence="16">
    <location>
        <begin position="17"/>
        <end position="229"/>
    </location>
</feature>
<comment type="caution">
    <text evidence="18">The sequence shown here is derived from an EMBL/GenBank/DDBJ whole genome shotgun (WGS) entry which is preliminary data.</text>
</comment>
<keyword evidence="6" id="KW-0136">Cellulose degradation</keyword>
<keyword evidence="3" id="KW-0964">Secreted</keyword>
<evidence type="ECO:0000256" key="16">
    <source>
        <dbReference type="SAM" id="SignalP"/>
    </source>
</evidence>
<evidence type="ECO:0000256" key="15">
    <source>
        <dbReference type="ARBA" id="ARBA00047174"/>
    </source>
</evidence>
<organism evidence="18 19">
    <name type="scientific">Apiospora marii</name>
    <dbReference type="NCBI Taxonomy" id="335849"/>
    <lineage>
        <taxon>Eukaryota</taxon>
        <taxon>Fungi</taxon>
        <taxon>Dikarya</taxon>
        <taxon>Ascomycota</taxon>
        <taxon>Pezizomycotina</taxon>
        <taxon>Sordariomycetes</taxon>
        <taxon>Xylariomycetidae</taxon>
        <taxon>Amphisphaeriales</taxon>
        <taxon>Apiosporaceae</taxon>
        <taxon>Apiospora</taxon>
    </lineage>
</organism>
<feature type="signal peptide" evidence="16">
    <location>
        <begin position="1"/>
        <end position="16"/>
    </location>
</feature>
<evidence type="ECO:0000256" key="6">
    <source>
        <dbReference type="ARBA" id="ARBA00023001"/>
    </source>
</evidence>
<dbReference type="Proteomes" id="UP001396898">
    <property type="component" value="Unassembled WGS sequence"/>
</dbReference>
<dbReference type="InterPro" id="IPR005103">
    <property type="entry name" value="AA9_LPMO"/>
</dbReference>
<name>A0ABR1RKU0_9PEZI</name>
<evidence type="ECO:0000256" key="2">
    <source>
        <dbReference type="ARBA" id="ARBA00004613"/>
    </source>
</evidence>
<evidence type="ECO:0000256" key="4">
    <source>
        <dbReference type="ARBA" id="ARBA00022723"/>
    </source>
</evidence>
<evidence type="ECO:0000256" key="12">
    <source>
        <dbReference type="ARBA" id="ARBA00023326"/>
    </source>
</evidence>
<keyword evidence="9" id="KW-0503">Monooxygenase</keyword>
<dbReference type="EMBL" id="JAQQWI010000013">
    <property type="protein sequence ID" value="KAK8013430.1"/>
    <property type="molecule type" value="Genomic_DNA"/>
</dbReference>
<evidence type="ECO:0000259" key="17">
    <source>
        <dbReference type="Pfam" id="PF03443"/>
    </source>
</evidence>
<dbReference type="EC" id="1.14.99.56" evidence="15"/>
<keyword evidence="19" id="KW-1185">Reference proteome</keyword>
<evidence type="ECO:0000256" key="5">
    <source>
        <dbReference type="ARBA" id="ARBA00022729"/>
    </source>
</evidence>
<gene>
    <name evidence="18" type="ORF">PG991_009023</name>
</gene>
<comment type="subcellular location">
    <subcellularLocation>
        <location evidence="2">Secreted</location>
    </subcellularLocation>
</comment>
<evidence type="ECO:0000256" key="13">
    <source>
        <dbReference type="ARBA" id="ARBA00044502"/>
    </source>
</evidence>
<dbReference type="PANTHER" id="PTHR33353">
    <property type="entry name" value="PUTATIVE (AFU_ORTHOLOGUE AFUA_1G12560)-RELATED"/>
    <property type="match status" value="1"/>
</dbReference>
<feature type="domain" description="Auxiliary Activity family 9 catalytic" evidence="17">
    <location>
        <begin position="17"/>
        <end position="210"/>
    </location>
</feature>
<dbReference type="Pfam" id="PF03443">
    <property type="entry name" value="AA9"/>
    <property type="match status" value="1"/>
</dbReference>
<evidence type="ECO:0000256" key="9">
    <source>
        <dbReference type="ARBA" id="ARBA00023033"/>
    </source>
</evidence>
<protein>
    <recommendedName>
        <fullName evidence="15">lytic cellulose monooxygenase (C4-dehydrogenating)</fullName>
        <ecNumber evidence="15">1.14.99.56</ecNumber>
    </recommendedName>
</protein>
<evidence type="ECO:0000256" key="11">
    <source>
        <dbReference type="ARBA" id="ARBA00023277"/>
    </source>
</evidence>
<keyword evidence="4" id="KW-0479">Metal-binding</keyword>
<dbReference type="CDD" id="cd21175">
    <property type="entry name" value="LPMO_AA9"/>
    <property type="match status" value="1"/>
</dbReference>
<dbReference type="InterPro" id="IPR049892">
    <property type="entry name" value="AA9"/>
</dbReference>
<evidence type="ECO:0000256" key="8">
    <source>
        <dbReference type="ARBA" id="ARBA00023008"/>
    </source>
</evidence>
<dbReference type="Gene3D" id="2.70.50.70">
    <property type="match status" value="1"/>
</dbReference>
<keyword evidence="12" id="KW-0624">Polysaccharide degradation</keyword>
<sequence length="229" mass="24988">MKHVILITHLLGLVHAHYIFPNLMHDGEVTEDWAYVRQTSNYESQSPVMNASAAQVRCDELGSPPYSTGIRQVIAGETVGFRVSPSIQHPGPVAFYMAKAPKAHTAKTFDGDGDVWFKIAQEQPGFGPSQLTWPSEGRTELSVRIPQCIVAGEYLLRVEHLGLHGAYNIGGAQFFQACAQLSVSGTGMREFTGVHLPGAYSENDSGIHVLYPYNVERAIDRKGSSSSSL</sequence>
<keyword evidence="5 16" id="KW-0732">Signal</keyword>
<evidence type="ECO:0000256" key="3">
    <source>
        <dbReference type="ARBA" id="ARBA00022525"/>
    </source>
</evidence>